<evidence type="ECO:0008006" key="3">
    <source>
        <dbReference type="Google" id="ProtNLM"/>
    </source>
</evidence>
<reference evidence="1 2" key="1">
    <citation type="submission" date="2024-05" db="EMBL/GenBank/DDBJ databases">
        <authorList>
            <person name="Duchaud E."/>
        </authorList>
    </citation>
    <scope>NUCLEOTIDE SEQUENCE [LARGE SCALE GENOMIC DNA]</scope>
    <source>
        <strain evidence="1">Ena-SAMPLE-TAB-13-05-2024-13:56:06:370-140302</strain>
    </source>
</reference>
<dbReference type="Proteomes" id="UP001497416">
    <property type="component" value="Unassembled WGS sequence"/>
</dbReference>
<sequence>MKKSILNLGKTLSKEAQKTVTGGFSDTCTAHFECQGAFQLCIAGRCGRQIH</sequence>
<dbReference type="EMBL" id="CAXIXY010000005">
    <property type="protein sequence ID" value="CAL2088485.1"/>
    <property type="molecule type" value="Genomic_DNA"/>
</dbReference>
<organism evidence="1 2">
    <name type="scientific">Tenacibaculum platacis</name>
    <dbReference type="NCBI Taxonomy" id="3137852"/>
    <lineage>
        <taxon>Bacteria</taxon>
        <taxon>Pseudomonadati</taxon>
        <taxon>Bacteroidota</taxon>
        <taxon>Flavobacteriia</taxon>
        <taxon>Flavobacteriales</taxon>
        <taxon>Flavobacteriaceae</taxon>
        <taxon>Tenacibaculum</taxon>
    </lineage>
</organism>
<name>A0ABM9P2K4_9FLAO</name>
<comment type="caution">
    <text evidence="1">The sequence shown here is derived from an EMBL/GenBank/DDBJ whole genome shotgun (WGS) entry which is preliminary data.</text>
</comment>
<protein>
    <recommendedName>
        <fullName evidence="3">Bacteriocin</fullName>
    </recommendedName>
</protein>
<keyword evidence="2" id="KW-1185">Reference proteome</keyword>
<dbReference type="RefSeq" id="WP_348712523.1">
    <property type="nucleotide sequence ID" value="NZ_CAXIXY010000005.1"/>
</dbReference>
<gene>
    <name evidence="1" type="ORF">T190607A01A_30139</name>
</gene>
<accession>A0ABM9P2K4</accession>
<evidence type="ECO:0000313" key="1">
    <source>
        <dbReference type="EMBL" id="CAL2088485.1"/>
    </source>
</evidence>
<evidence type="ECO:0000313" key="2">
    <source>
        <dbReference type="Proteomes" id="UP001497416"/>
    </source>
</evidence>
<proteinExistence type="predicted"/>